<feature type="transmembrane region" description="Helical" evidence="3">
    <location>
        <begin position="6"/>
        <end position="22"/>
    </location>
</feature>
<keyword evidence="3" id="KW-0472">Membrane</keyword>
<dbReference type="Pfam" id="PF00403">
    <property type="entry name" value="HMA"/>
    <property type="match status" value="1"/>
</dbReference>
<dbReference type="InterPro" id="IPR006121">
    <property type="entry name" value="HMA_dom"/>
</dbReference>
<sequence length="115" mass="12465">MDKIAVLSLSMAMIGGISWFFFGNKDDGKKPENSSEKIKKVELNISGMHCAGCVAGIEATLKATEGVITASVNLATSKGVFEYDPSKISKEQIIQKIKDLGYDASEDLQNFEKKS</sequence>
<dbReference type="EMBL" id="OBEI01000011">
    <property type="protein sequence ID" value="SNZ10555.1"/>
    <property type="molecule type" value="Genomic_DNA"/>
</dbReference>
<proteinExistence type="predicted"/>
<dbReference type="GO" id="GO:0005507">
    <property type="term" value="F:copper ion binding"/>
    <property type="evidence" value="ECO:0007669"/>
    <property type="project" value="TreeGrafter"/>
</dbReference>
<dbReference type="GO" id="GO:0055070">
    <property type="term" value="P:copper ion homeostasis"/>
    <property type="evidence" value="ECO:0007669"/>
    <property type="project" value="TreeGrafter"/>
</dbReference>
<dbReference type="SUPFAM" id="SSF55008">
    <property type="entry name" value="HMA, heavy metal-associated domain"/>
    <property type="match status" value="1"/>
</dbReference>
<evidence type="ECO:0000256" key="2">
    <source>
        <dbReference type="ARBA" id="ARBA00022967"/>
    </source>
</evidence>
<dbReference type="PANTHER" id="PTHR43520">
    <property type="entry name" value="ATP7, ISOFORM B"/>
    <property type="match status" value="1"/>
</dbReference>
<keyword evidence="3" id="KW-1133">Transmembrane helix</keyword>
<keyword evidence="2" id="KW-1278">Translocase</keyword>
<dbReference type="Proteomes" id="UP000219036">
    <property type="component" value="Unassembled WGS sequence"/>
</dbReference>
<dbReference type="GO" id="GO:0015677">
    <property type="term" value="P:copper ion import"/>
    <property type="evidence" value="ECO:0007669"/>
    <property type="project" value="TreeGrafter"/>
</dbReference>
<keyword evidence="1" id="KW-0479">Metal-binding</keyword>
<dbReference type="GO" id="GO:0043682">
    <property type="term" value="F:P-type divalent copper transporter activity"/>
    <property type="evidence" value="ECO:0007669"/>
    <property type="project" value="TreeGrafter"/>
</dbReference>
<evidence type="ECO:0000256" key="1">
    <source>
        <dbReference type="ARBA" id="ARBA00022723"/>
    </source>
</evidence>
<dbReference type="AlphaFoldDB" id="A0A285NM68"/>
<dbReference type="RefSeq" id="WP_245844921.1">
    <property type="nucleotide sequence ID" value="NZ_OBEI01000011.1"/>
</dbReference>
<evidence type="ECO:0000313" key="6">
    <source>
        <dbReference type="Proteomes" id="UP000219036"/>
    </source>
</evidence>
<accession>A0A285NM68</accession>
<evidence type="ECO:0000256" key="3">
    <source>
        <dbReference type="SAM" id="Phobius"/>
    </source>
</evidence>
<keyword evidence="3" id="KW-0812">Transmembrane</keyword>
<dbReference type="Gene3D" id="3.30.70.100">
    <property type="match status" value="1"/>
</dbReference>
<keyword evidence="6" id="KW-1185">Reference proteome</keyword>
<dbReference type="GO" id="GO:0005886">
    <property type="term" value="C:plasma membrane"/>
    <property type="evidence" value="ECO:0007669"/>
    <property type="project" value="TreeGrafter"/>
</dbReference>
<gene>
    <name evidence="5" type="ORF">SAMN06265182_1882</name>
</gene>
<protein>
    <submittedName>
        <fullName evidence="5">Cu2+-exporting ATPase</fullName>
    </submittedName>
</protein>
<reference evidence="6" key="1">
    <citation type="submission" date="2017-09" db="EMBL/GenBank/DDBJ databases">
        <authorList>
            <person name="Varghese N."/>
            <person name="Submissions S."/>
        </authorList>
    </citation>
    <scope>NUCLEOTIDE SEQUENCE [LARGE SCALE GENOMIC DNA]</scope>
    <source>
        <strain evidence="6">DSM 15103</strain>
    </source>
</reference>
<evidence type="ECO:0000259" key="4">
    <source>
        <dbReference type="PROSITE" id="PS50846"/>
    </source>
</evidence>
<dbReference type="CDD" id="cd00371">
    <property type="entry name" value="HMA"/>
    <property type="match status" value="1"/>
</dbReference>
<dbReference type="PANTHER" id="PTHR43520:SF8">
    <property type="entry name" value="P-TYPE CU(+) TRANSPORTER"/>
    <property type="match status" value="1"/>
</dbReference>
<dbReference type="FunFam" id="3.30.70.100:FF:000005">
    <property type="entry name" value="Copper-exporting P-type ATPase A"/>
    <property type="match status" value="1"/>
</dbReference>
<dbReference type="PROSITE" id="PS50846">
    <property type="entry name" value="HMA_2"/>
    <property type="match status" value="1"/>
</dbReference>
<organism evidence="5 6">
    <name type="scientific">Persephonella hydrogeniphila</name>
    <dbReference type="NCBI Taxonomy" id="198703"/>
    <lineage>
        <taxon>Bacteria</taxon>
        <taxon>Pseudomonadati</taxon>
        <taxon>Aquificota</taxon>
        <taxon>Aquificia</taxon>
        <taxon>Aquificales</taxon>
        <taxon>Hydrogenothermaceae</taxon>
        <taxon>Persephonella</taxon>
    </lineage>
</organism>
<feature type="domain" description="HMA" evidence="4">
    <location>
        <begin position="39"/>
        <end position="105"/>
    </location>
</feature>
<name>A0A285NM68_9AQUI</name>
<dbReference type="InterPro" id="IPR036163">
    <property type="entry name" value="HMA_dom_sf"/>
</dbReference>
<dbReference type="InterPro" id="IPR017969">
    <property type="entry name" value="Heavy-metal-associated_CS"/>
</dbReference>
<dbReference type="PRINTS" id="PR00942">
    <property type="entry name" value="CUATPASEI"/>
</dbReference>
<evidence type="ECO:0000313" key="5">
    <source>
        <dbReference type="EMBL" id="SNZ10555.1"/>
    </source>
</evidence>
<dbReference type="PROSITE" id="PS01047">
    <property type="entry name" value="HMA_1"/>
    <property type="match status" value="1"/>
</dbReference>